<dbReference type="InterPro" id="IPR036397">
    <property type="entry name" value="RNaseH_sf"/>
</dbReference>
<dbReference type="PANTHER" id="PTHR46177">
    <property type="entry name" value="INTEGRASE CATALYTIC DOMAIN-CONTAINING PROTEIN"/>
    <property type="match status" value="1"/>
</dbReference>
<evidence type="ECO:0000313" key="4">
    <source>
        <dbReference type="EMBL" id="KAA1138577.1"/>
    </source>
</evidence>
<evidence type="ECO:0000313" key="3">
    <source>
        <dbReference type="EMBL" id="KAA1108477.1"/>
    </source>
</evidence>
<dbReference type="Gene3D" id="3.30.420.10">
    <property type="entry name" value="Ribonuclease H-like superfamily/Ribonuclease H"/>
    <property type="match status" value="1"/>
</dbReference>
<feature type="region of interest" description="Disordered" evidence="1">
    <location>
        <begin position="1"/>
        <end position="34"/>
    </location>
</feature>
<dbReference type="Proteomes" id="UP000324748">
    <property type="component" value="Unassembled WGS sequence"/>
</dbReference>
<protein>
    <recommendedName>
        <fullName evidence="2">Integrase core domain-containing protein</fullName>
    </recommendedName>
</protein>
<comment type="caution">
    <text evidence="4">The sequence shown here is derived from an EMBL/GenBank/DDBJ whole genome shotgun (WGS) entry which is preliminary data.</text>
</comment>
<evidence type="ECO:0000256" key="1">
    <source>
        <dbReference type="SAM" id="MobiDB-lite"/>
    </source>
</evidence>
<dbReference type="PANTHER" id="PTHR46177:SF1">
    <property type="entry name" value="INTEGRASE CATALYTIC DOMAIN-CONTAINING PROTEIN"/>
    <property type="match status" value="1"/>
</dbReference>
<dbReference type="SUPFAM" id="SSF53098">
    <property type="entry name" value="Ribonuclease H-like"/>
    <property type="match status" value="1"/>
</dbReference>
<feature type="compositionally biased region" description="Acidic residues" evidence="1">
    <location>
        <begin position="507"/>
        <end position="529"/>
    </location>
</feature>
<dbReference type="EMBL" id="VSWC01000028">
    <property type="protein sequence ID" value="KAA1108477.1"/>
    <property type="molecule type" value="Genomic_DNA"/>
</dbReference>
<dbReference type="EMBL" id="VDEP01000002">
    <property type="protein sequence ID" value="KAA1138577.1"/>
    <property type="molecule type" value="Genomic_DNA"/>
</dbReference>
<name>A0A5B0SL59_PUCGR</name>
<dbReference type="InterPro" id="IPR058913">
    <property type="entry name" value="Integrase_dom_put"/>
</dbReference>
<gene>
    <name evidence="3" type="ORF">PGT21_013838</name>
    <name evidence="4" type="ORF">PGTUg99_029845</name>
</gene>
<dbReference type="Proteomes" id="UP000325313">
    <property type="component" value="Unassembled WGS sequence"/>
</dbReference>
<dbReference type="GO" id="GO:0003676">
    <property type="term" value="F:nucleic acid binding"/>
    <property type="evidence" value="ECO:0007669"/>
    <property type="project" value="InterPro"/>
</dbReference>
<reference evidence="5 6" key="1">
    <citation type="submission" date="2019-05" db="EMBL/GenBank/DDBJ databases">
        <title>Emergence of the Ug99 lineage of the wheat stem rust pathogen through somatic hybridization.</title>
        <authorList>
            <person name="Li F."/>
            <person name="Upadhyaya N.M."/>
            <person name="Sperschneider J."/>
            <person name="Matny O."/>
            <person name="Nguyen-Phuc H."/>
            <person name="Mago R."/>
            <person name="Raley C."/>
            <person name="Miller M.E."/>
            <person name="Silverstein K.A.T."/>
            <person name="Henningsen E."/>
            <person name="Hirsch C.D."/>
            <person name="Visser B."/>
            <person name="Pretorius Z.A."/>
            <person name="Steffenson B.J."/>
            <person name="Schwessinger B."/>
            <person name="Dodds P.N."/>
            <person name="Figueroa M."/>
        </authorList>
    </citation>
    <scope>NUCLEOTIDE SEQUENCE [LARGE SCALE GENOMIC DNA]</scope>
    <source>
        <strain evidence="3">21-0</strain>
        <strain evidence="4 6">Ug99</strain>
    </source>
</reference>
<dbReference type="AlphaFoldDB" id="A0A5B0SL59"/>
<evidence type="ECO:0000313" key="6">
    <source>
        <dbReference type="Proteomes" id="UP000325313"/>
    </source>
</evidence>
<keyword evidence="5" id="KW-1185">Reference proteome</keyword>
<dbReference type="OrthoDB" id="2504287at2759"/>
<accession>A0A5B0SL59</accession>
<dbReference type="InterPro" id="IPR012337">
    <property type="entry name" value="RNaseH-like_sf"/>
</dbReference>
<organism evidence="4 6">
    <name type="scientific">Puccinia graminis f. sp. tritici</name>
    <dbReference type="NCBI Taxonomy" id="56615"/>
    <lineage>
        <taxon>Eukaryota</taxon>
        <taxon>Fungi</taxon>
        <taxon>Dikarya</taxon>
        <taxon>Basidiomycota</taxon>
        <taxon>Pucciniomycotina</taxon>
        <taxon>Pucciniomycetes</taxon>
        <taxon>Pucciniales</taxon>
        <taxon>Pucciniaceae</taxon>
        <taxon>Puccinia</taxon>
    </lineage>
</organism>
<proteinExistence type="predicted"/>
<evidence type="ECO:0000313" key="5">
    <source>
        <dbReference type="Proteomes" id="UP000324748"/>
    </source>
</evidence>
<feature type="domain" description="Integrase core" evidence="2">
    <location>
        <begin position="221"/>
        <end position="404"/>
    </location>
</feature>
<feature type="region of interest" description="Disordered" evidence="1">
    <location>
        <begin position="506"/>
        <end position="529"/>
    </location>
</feature>
<dbReference type="Pfam" id="PF24764">
    <property type="entry name" value="rva_4"/>
    <property type="match status" value="1"/>
</dbReference>
<evidence type="ECO:0000259" key="2">
    <source>
        <dbReference type="Pfam" id="PF24764"/>
    </source>
</evidence>
<sequence>MNQDITTSEYSEHTGPDDPPSPITAVTPGPSPLSDAQKRDILTSLLLEGFKGPDILLILEGEYGWSISLRTLSRLRQSWGLRLSDLPPAENPPDLLPPIRASLISAHQNGLTVAEMRSQLSSELGLNVSQRTVERYLRRLNLKQRQNDLANGKTTREEVVELVRHARDALLANTAGYRRMRQILVTNYGLRLPRQVVYDILREVDPEGMQLRLKKTCQRRVFRTTGPNHIWSADGHDKLKRFGITVYGFIDAWSRKILGIFVHVTNNDPRHIGAYFLHLVRSIGGIPWKLTTDRGTETGKMGSFQIRLSHEFIENITVEEARKHMHHTKSVHNQKIESLWSRMMTEHNKPIIHNILTYMENDWYDESDPLQKLLFLFLWIPVFQSSADSWVTTHNAYRKRRDNRTSLPTGVQPIFSYSNPAHFNTTDQLVPIPPSRVDELLEKHYPNLDHLFTHTPAFFHNIAFRIFTELGYNFQNLEIGRVWNVFDSMLPRLQLYFPPHFFSDSSDNGEEAVQEEAEDGMDDDDDFFL</sequence>